<sequence length="1374" mass="154079">MKPPLTEVYTMDAGQYNAKASKIRSSITWIISFSSLKNKGRKICSEDCFERTDALTSTAAEYLISGTPYRRLIYYVFKIHPSGDRYESIIQTLSQYGMFFLKSEDSVITCDQLEANPIYMDAHLQLIDMLMNAAASKLWASTLNVVTSVKRFSTFFASKELPTNNEESIILWLGKVCCKVQQLEEVSEVHKTSSNRTYPTVTEDVDDLCDSCVLALVIHFYCPHMIPSEDIILNSLMSIADSLHNLQISLEFCYETLFPSYNLPSMEDFLSAEDFLQCSEELRQNFLTFYAFLFYCFEVDPHPEFVKPRDGHMKKCTSKQNETRPHSAHQPLLRLSNLHEKSDADATKILPEAKSLLSEATIRSFLPTSRSNSSCSNSSTSNLQTTFSRSTPDLAAKVAHMGVPQVPLLPKRQQEGRPPSRATPRLSSRRLENSSLRKSTSLDDVTNGVPEAANTPSKWNTRVQAFSVYKETVTPERPSYETDAHSSATFNYPGGTSLLSRVEVDDEVDDILSGRVRDSEDLNLTQSFDLEWSGFTKGEMNKSRTDKENVSVNAGDMLLETVRTNEHRSPLSTTRTKFNARPLTDSGDWVGDTSSDITSVTNLTSDLNGLGDGLDDSSPFISSTSKETTFSASRTSNVGISADSPEKSSLRSPWTLSELKTSYIVENGNFNTADSARAAGYPVIIDPTEAHSIHLKEEESEVGNCAFQDERAETPKSHRARLADSPLRASATIISPNKVADTSPQKIQETRWSCLAQQRGYRDNSSNNKVVTRPDALELFRQLELSRQKSAKREAEYRLKDARYAELLHQFELLKRETALTKQTNFRLNMQLKQPKNLKGVTKKDEISSDYSSKSPSPATSERNLEGKTSETLPAEQLSSDLSVLQSQSNESGNTIMGSFDMDTVIFVPRNIEKLKQSIDENQNFNNRVMQNNQTQILSRSDVDARLNNLSSSNKMTPGITSKVNSPQSASGSSRNKRIDLSSQSPAHSSAKASNVVMTETAVEDSQTRRSLFPSGSKGHKQDPETSQESHDISINYNTFSDRIKSSSCQSTPSKSPRATSSQTRDDSFSNLDDSERRAMGFTIVDENSPASKLAKKKEQFLLSRLKKEEEQRKKQMEREKESEARKVEARLQQERALQKKVEEKEKREKRLKEYQKRKKQEEEASLHQVGVIGSSGSAKKTPKVKLTPQHPERDESSRNLEHDVPSTSRGLTVPFSPKIFAHRSNSREDDSDSLGSTPGSEYTGPKLYKQLSVKSNRTLIMNSLNHCCLSGKVNEPVRNKTLQALEQSEARHLMVLFRDGKCQYRGLYSYHPDEEKLHKICGTGPHTITPPMIESLFKYNSGRRSFSSVPSKTLSVSIDGITIKNSLWQHAKK</sequence>
<dbReference type="InterPro" id="IPR058042">
    <property type="entry name" value="CAMSAP_N"/>
</dbReference>
<evidence type="ECO:0000256" key="6">
    <source>
        <dbReference type="PROSITE-ProRule" id="PRU00841"/>
    </source>
</evidence>
<dbReference type="SUPFAM" id="SSF47576">
    <property type="entry name" value="Calponin-homology domain, CH-domain"/>
    <property type="match status" value="1"/>
</dbReference>
<protein>
    <recommendedName>
        <fullName evidence="12">CKK domain-containing protein</fullName>
    </recommendedName>
</protein>
<evidence type="ECO:0000256" key="7">
    <source>
        <dbReference type="SAM" id="MobiDB-lite"/>
    </source>
</evidence>
<feature type="compositionally biased region" description="Polar residues" evidence="7">
    <location>
        <begin position="949"/>
        <end position="974"/>
    </location>
</feature>
<evidence type="ECO:0000256" key="2">
    <source>
        <dbReference type="ARBA" id="ARBA00022490"/>
    </source>
</evidence>
<reference evidence="10 11" key="1">
    <citation type="submission" date="2024-02" db="EMBL/GenBank/DDBJ databases">
        <authorList>
            <person name="Daric V."/>
            <person name="Darras S."/>
        </authorList>
    </citation>
    <scope>NUCLEOTIDE SEQUENCE [LARGE SCALE GENOMIC DNA]</scope>
</reference>
<name>A0ABP0F0L3_CLALP</name>
<evidence type="ECO:0000313" key="10">
    <source>
        <dbReference type="EMBL" id="CAK8673253.1"/>
    </source>
</evidence>
<feature type="compositionally biased region" description="Low complexity" evidence="7">
    <location>
        <begin position="849"/>
        <end position="861"/>
    </location>
</feature>
<keyword evidence="4" id="KW-0175">Coiled coil</keyword>
<dbReference type="Pfam" id="PF25532">
    <property type="entry name" value="CH_CAMSAP2_N"/>
    <property type="match status" value="1"/>
</dbReference>
<feature type="domain" description="CKK" evidence="9">
    <location>
        <begin position="1245"/>
        <end position="1374"/>
    </location>
</feature>
<feature type="region of interest" description="Disordered" evidence="7">
    <location>
        <begin position="311"/>
        <end position="330"/>
    </location>
</feature>
<dbReference type="EMBL" id="CAWYQH010000002">
    <property type="protein sequence ID" value="CAK8673253.1"/>
    <property type="molecule type" value="Genomic_DNA"/>
</dbReference>
<evidence type="ECO:0000259" key="9">
    <source>
        <dbReference type="PROSITE" id="PS51508"/>
    </source>
</evidence>
<feature type="region of interest" description="Disordered" evidence="7">
    <location>
        <begin position="949"/>
        <end position="1074"/>
    </location>
</feature>
<accession>A0ABP0F0L3</accession>
<dbReference type="Proteomes" id="UP001642483">
    <property type="component" value="Unassembled WGS sequence"/>
</dbReference>
<dbReference type="SMART" id="SM01051">
    <property type="entry name" value="CAMSAP_CKK"/>
    <property type="match status" value="1"/>
</dbReference>
<evidence type="ECO:0000256" key="5">
    <source>
        <dbReference type="ARBA" id="ARBA00023212"/>
    </source>
</evidence>
<feature type="compositionally biased region" description="Basic and acidic residues" evidence="7">
    <location>
        <begin position="1020"/>
        <end position="1032"/>
    </location>
</feature>
<dbReference type="SUPFAM" id="SSF50346">
    <property type="entry name" value="PRC-barrel domain"/>
    <property type="match status" value="1"/>
</dbReference>
<organism evidence="10 11">
    <name type="scientific">Clavelina lepadiformis</name>
    <name type="common">Light-bulb sea squirt</name>
    <name type="synonym">Ascidia lepadiformis</name>
    <dbReference type="NCBI Taxonomy" id="159417"/>
    <lineage>
        <taxon>Eukaryota</taxon>
        <taxon>Metazoa</taxon>
        <taxon>Chordata</taxon>
        <taxon>Tunicata</taxon>
        <taxon>Ascidiacea</taxon>
        <taxon>Aplousobranchia</taxon>
        <taxon>Clavelinidae</taxon>
        <taxon>Clavelina</taxon>
    </lineage>
</organism>
<keyword evidence="3 6" id="KW-0493">Microtubule</keyword>
<feature type="domain" description="Calponin-homology (CH)" evidence="8">
    <location>
        <begin position="163"/>
        <end position="298"/>
    </location>
</feature>
<dbReference type="InterPro" id="IPR032940">
    <property type="entry name" value="CAMSAP"/>
</dbReference>
<evidence type="ECO:0008006" key="12">
    <source>
        <dbReference type="Google" id="ProtNLM"/>
    </source>
</evidence>
<evidence type="ECO:0000256" key="1">
    <source>
        <dbReference type="ARBA" id="ARBA00004245"/>
    </source>
</evidence>
<dbReference type="InterPro" id="IPR001715">
    <property type="entry name" value="CH_dom"/>
</dbReference>
<dbReference type="InterPro" id="IPR011033">
    <property type="entry name" value="PRC_barrel-like_sf"/>
</dbReference>
<dbReference type="InterPro" id="IPR038209">
    <property type="entry name" value="CKK_dom_sf"/>
</dbReference>
<evidence type="ECO:0000259" key="8">
    <source>
        <dbReference type="PROSITE" id="PS50021"/>
    </source>
</evidence>
<comment type="caution">
    <text evidence="10">The sequence shown here is derived from an EMBL/GenBank/DDBJ whole genome shotgun (WGS) entry which is preliminary data.</text>
</comment>
<feature type="compositionally biased region" description="Low complexity" evidence="7">
    <location>
        <begin position="1046"/>
        <end position="1057"/>
    </location>
</feature>
<feature type="compositionally biased region" description="Polar residues" evidence="7">
    <location>
        <begin position="981"/>
        <end position="998"/>
    </location>
</feature>
<feature type="region of interest" description="Disordered" evidence="7">
    <location>
        <begin position="402"/>
        <end position="457"/>
    </location>
</feature>
<gene>
    <name evidence="10" type="ORF">CVLEPA_LOCUS3063</name>
</gene>
<comment type="similarity">
    <text evidence="6">Belongs to the CAMSAP1 family.</text>
</comment>
<dbReference type="InterPro" id="IPR014797">
    <property type="entry name" value="CKK_CAMSAP"/>
</dbReference>
<feature type="region of interest" description="Disordered" evidence="7">
    <location>
        <begin position="1109"/>
        <end position="1249"/>
    </location>
</feature>
<dbReference type="Gene3D" id="3.10.20.360">
    <property type="entry name" value="CKK domain"/>
    <property type="match status" value="1"/>
</dbReference>
<evidence type="ECO:0000256" key="4">
    <source>
        <dbReference type="ARBA" id="ARBA00023054"/>
    </source>
</evidence>
<dbReference type="PROSITE" id="PS51508">
    <property type="entry name" value="CKK"/>
    <property type="match status" value="1"/>
</dbReference>
<comment type="subcellular location">
    <subcellularLocation>
        <location evidence="1">Cytoplasm</location>
        <location evidence="1">Cytoskeleton</location>
    </subcellularLocation>
</comment>
<keyword evidence="5" id="KW-0206">Cytoskeleton</keyword>
<dbReference type="InterPro" id="IPR022613">
    <property type="entry name" value="CH_CAMSAP_2"/>
</dbReference>
<evidence type="ECO:0000313" key="11">
    <source>
        <dbReference type="Proteomes" id="UP001642483"/>
    </source>
</evidence>
<evidence type="ECO:0000256" key="3">
    <source>
        <dbReference type="ARBA" id="ARBA00022701"/>
    </source>
</evidence>
<feature type="compositionally biased region" description="Basic and acidic residues" evidence="7">
    <location>
        <begin position="1064"/>
        <end position="1074"/>
    </location>
</feature>
<feature type="compositionally biased region" description="Low complexity" evidence="7">
    <location>
        <begin position="877"/>
        <end position="889"/>
    </location>
</feature>
<dbReference type="PANTHER" id="PTHR21595:SF0">
    <property type="entry name" value="PATRONIN"/>
    <property type="match status" value="1"/>
</dbReference>
<proteinExistence type="inferred from homology"/>
<keyword evidence="11" id="KW-1185">Reference proteome</keyword>
<dbReference type="PROSITE" id="PS50021">
    <property type="entry name" value="CH"/>
    <property type="match status" value="1"/>
</dbReference>
<feature type="region of interest" description="Disordered" evidence="7">
    <location>
        <begin position="837"/>
        <end position="896"/>
    </location>
</feature>
<feature type="compositionally biased region" description="Basic and acidic residues" evidence="7">
    <location>
        <begin position="1191"/>
        <end position="1205"/>
    </location>
</feature>
<feature type="compositionally biased region" description="Basic and acidic residues" evidence="7">
    <location>
        <begin position="1109"/>
        <end position="1166"/>
    </location>
</feature>
<dbReference type="Pfam" id="PF11971">
    <property type="entry name" value="CAMSAP_CH"/>
    <property type="match status" value="1"/>
</dbReference>
<keyword evidence="2" id="KW-0963">Cytoplasm</keyword>
<dbReference type="Pfam" id="PF08683">
    <property type="entry name" value="CAMSAP_CKK"/>
    <property type="match status" value="1"/>
</dbReference>
<dbReference type="InterPro" id="IPR036872">
    <property type="entry name" value="CH_dom_sf"/>
</dbReference>
<comment type="domain">
    <text evidence="6">The CKK domain binds microtubules.</text>
</comment>
<dbReference type="PANTHER" id="PTHR21595">
    <property type="entry name" value="PATRONIN"/>
    <property type="match status" value="1"/>
</dbReference>